<name>A0ABU9TMP1_9GAMM</name>
<dbReference type="RefSeq" id="WP_342853438.1">
    <property type="nucleotide sequence ID" value="NZ_JBBMRA010000001.1"/>
</dbReference>
<dbReference type="EMBL" id="JBBMRA010000001">
    <property type="protein sequence ID" value="MEM5534973.1"/>
    <property type="molecule type" value="Genomic_DNA"/>
</dbReference>
<sequence>MLPIPDTQHNHKWAATLVKTKPNTFGQIEELQTFTPMYGLGLEGPIVDEILESLFAVTNRNRTQLRQALQCSLLTLAQCIMHASSSTVYSFVHRRGTNQAKAVLRYKDRSFSDTHMTKVLDALASCGYVRYEKGFKGKDVPMGLATLWLVDSSFASWVSEHIESLKVVQFVEQRETVVLNNEAGGEKRKDYDENDQTHSMRQRIISGNKARTLHEWTYIPMDRVFWEEGSRRRGKVKKEYRQFMEGDERHLISPKSLECRRVFKGDFESGGRFYCGAQSLTKAERGTIQIDGEPTIELDLKSLHPRLLYNLEGFEAPEDCYEADTKEQRARNKMICLYLINNKDRVTARRAFMADFGGTGDEADTEFDTYIEQHPKIAHHFFKSSWKRLQFMDSRIVDAVLSAAVDKGVALLPIHDSFITKTRDAYWLNDVIRESYCELIGFEPVLDW</sequence>
<accession>A0ABU9TMP1</accession>
<organism evidence="1 2">
    <name type="scientific">Neptuniibacter pectenicola</name>
    <dbReference type="NCBI Taxonomy" id="1806669"/>
    <lineage>
        <taxon>Bacteria</taxon>
        <taxon>Pseudomonadati</taxon>
        <taxon>Pseudomonadota</taxon>
        <taxon>Gammaproteobacteria</taxon>
        <taxon>Oceanospirillales</taxon>
        <taxon>Oceanospirillaceae</taxon>
        <taxon>Neptuniibacter</taxon>
    </lineage>
</organism>
<gene>
    <name evidence="1" type="ORF">WNY58_01090</name>
</gene>
<dbReference type="Proteomes" id="UP001449225">
    <property type="component" value="Unassembled WGS sequence"/>
</dbReference>
<evidence type="ECO:0000313" key="2">
    <source>
        <dbReference type="Proteomes" id="UP001449225"/>
    </source>
</evidence>
<reference evidence="1 2" key="1">
    <citation type="submission" date="2024-03" db="EMBL/GenBank/DDBJ databases">
        <title>Community enrichment and isolation of bacterial strains for fucoidan degradation.</title>
        <authorList>
            <person name="Sichert A."/>
        </authorList>
    </citation>
    <scope>NUCLEOTIDE SEQUENCE [LARGE SCALE GENOMIC DNA]</scope>
    <source>
        <strain evidence="1 2">AS76</strain>
    </source>
</reference>
<comment type="caution">
    <text evidence="1">The sequence shown here is derived from an EMBL/GenBank/DDBJ whole genome shotgun (WGS) entry which is preliminary data.</text>
</comment>
<proteinExistence type="predicted"/>
<keyword evidence="2" id="KW-1185">Reference proteome</keyword>
<evidence type="ECO:0000313" key="1">
    <source>
        <dbReference type="EMBL" id="MEM5534973.1"/>
    </source>
</evidence>
<protein>
    <submittedName>
        <fullName evidence="1">Uncharacterized protein</fullName>
    </submittedName>
</protein>